<keyword evidence="3" id="KW-1185">Reference proteome</keyword>
<name>A0AB34KP66_9PEZI</name>
<dbReference type="RefSeq" id="XP_069229959.1">
    <property type="nucleotide sequence ID" value="XM_069372647.1"/>
</dbReference>
<feature type="compositionally biased region" description="Gly residues" evidence="1">
    <location>
        <begin position="80"/>
        <end position="91"/>
    </location>
</feature>
<dbReference type="GeneID" id="96005485"/>
<proteinExistence type="predicted"/>
<comment type="caution">
    <text evidence="2">The sequence shown here is derived from an EMBL/GenBank/DDBJ whole genome shotgun (WGS) entry which is preliminary data.</text>
</comment>
<evidence type="ECO:0000313" key="2">
    <source>
        <dbReference type="EMBL" id="KAL1586854.1"/>
    </source>
</evidence>
<dbReference type="AlphaFoldDB" id="A0AB34KP66"/>
<evidence type="ECO:0000313" key="3">
    <source>
        <dbReference type="Proteomes" id="UP000803884"/>
    </source>
</evidence>
<accession>A0AB34KP66</accession>
<reference evidence="2 3" key="1">
    <citation type="journal article" date="2020" name="Microbiol. Resour. Announc.">
        <title>Draft Genome Sequence of a Cladosporium Species Isolated from the Mesophotic Ascidian Didemnum maculosum.</title>
        <authorList>
            <person name="Gioti A."/>
            <person name="Siaperas R."/>
            <person name="Nikolaivits E."/>
            <person name="Le Goff G."/>
            <person name="Ouazzani J."/>
            <person name="Kotoulas G."/>
            <person name="Topakas E."/>
        </authorList>
    </citation>
    <scope>NUCLEOTIDE SEQUENCE [LARGE SCALE GENOMIC DNA]</scope>
    <source>
        <strain evidence="2 3">TM138-S3</strain>
    </source>
</reference>
<feature type="compositionally biased region" description="Low complexity" evidence="1">
    <location>
        <begin position="1"/>
        <end position="16"/>
    </location>
</feature>
<feature type="region of interest" description="Disordered" evidence="1">
    <location>
        <begin position="1"/>
        <end position="91"/>
    </location>
</feature>
<protein>
    <submittedName>
        <fullName evidence="2">Uncharacterized protein</fullName>
    </submittedName>
</protein>
<dbReference type="Proteomes" id="UP000803884">
    <property type="component" value="Unassembled WGS sequence"/>
</dbReference>
<organism evidence="2 3">
    <name type="scientific">Cladosporium halotolerans</name>
    <dbReference type="NCBI Taxonomy" id="1052096"/>
    <lineage>
        <taxon>Eukaryota</taxon>
        <taxon>Fungi</taxon>
        <taxon>Dikarya</taxon>
        <taxon>Ascomycota</taxon>
        <taxon>Pezizomycotina</taxon>
        <taxon>Dothideomycetes</taxon>
        <taxon>Dothideomycetidae</taxon>
        <taxon>Cladosporiales</taxon>
        <taxon>Cladosporiaceae</taxon>
        <taxon>Cladosporium</taxon>
    </lineage>
</organism>
<evidence type="ECO:0000256" key="1">
    <source>
        <dbReference type="SAM" id="MobiDB-lite"/>
    </source>
</evidence>
<dbReference type="EMBL" id="JAAQHG020000012">
    <property type="protein sequence ID" value="KAL1586854.1"/>
    <property type="molecule type" value="Genomic_DNA"/>
</dbReference>
<sequence length="91" mass="9830">MSKSLSLSALLSSRPKPSGPPPPYETHSHPPMSSTREPKPVGGQMTEGVGVSRKKPKESKMEKFRRYVREDAAKQAQGDIWGGTRGMGGHG</sequence>
<gene>
    <name evidence="2" type="ORF">WHR41_04041</name>
</gene>
<feature type="compositionally biased region" description="Basic and acidic residues" evidence="1">
    <location>
        <begin position="58"/>
        <end position="73"/>
    </location>
</feature>